<protein>
    <submittedName>
        <fullName evidence="2">Uncharacterized protein</fullName>
    </submittedName>
</protein>
<feature type="chain" id="PRO_5002077305" evidence="1">
    <location>
        <begin position="18"/>
        <end position="38"/>
    </location>
</feature>
<dbReference type="EMBL" id="JRRC01408910">
    <property type="protein sequence ID" value="KHG04297.1"/>
    <property type="molecule type" value="Genomic_DNA"/>
</dbReference>
<organism evidence="2 3">
    <name type="scientific">Gossypium arboreum</name>
    <name type="common">Tree cotton</name>
    <name type="synonym">Gossypium nanking</name>
    <dbReference type="NCBI Taxonomy" id="29729"/>
    <lineage>
        <taxon>Eukaryota</taxon>
        <taxon>Viridiplantae</taxon>
        <taxon>Streptophyta</taxon>
        <taxon>Embryophyta</taxon>
        <taxon>Tracheophyta</taxon>
        <taxon>Spermatophyta</taxon>
        <taxon>Magnoliopsida</taxon>
        <taxon>eudicotyledons</taxon>
        <taxon>Gunneridae</taxon>
        <taxon>Pentapetalae</taxon>
        <taxon>rosids</taxon>
        <taxon>malvids</taxon>
        <taxon>Malvales</taxon>
        <taxon>Malvaceae</taxon>
        <taxon>Malvoideae</taxon>
        <taxon>Gossypium</taxon>
    </lineage>
</organism>
<proteinExistence type="predicted"/>
<gene>
    <name evidence="2" type="ORF">F383_04631</name>
</gene>
<name>A0A0B0MVE6_GOSAR</name>
<accession>A0A0B0MVE6</accession>
<keyword evidence="3" id="KW-1185">Reference proteome</keyword>
<keyword evidence="1" id="KW-0732">Signal</keyword>
<feature type="signal peptide" evidence="1">
    <location>
        <begin position="1"/>
        <end position="17"/>
    </location>
</feature>
<reference evidence="3" key="1">
    <citation type="submission" date="2014-09" db="EMBL/GenBank/DDBJ databases">
        <authorList>
            <person name="Mudge J."/>
            <person name="Ramaraj T."/>
            <person name="Lindquist I.E."/>
            <person name="Bharti A.K."/>
            <person name="Sundararajan A."/>
            <person name="Cameron C.T."/>
            <person name="Woodward J.E."/>
            <person name="May G.D."/>
            <person name="Brubaker C."/>
            <person name="Broadhvest J."/>
            <person name="Wilkins T.A."/>
        </authorList>
    </citation>
    <scope>NUCLEOTIDE SEQUENCE</scope>
    <source>
        <strain evidence="3">cv. AKA8401</strain>
    </source>
</reference>
<sequence length="38" mass="4594">MTLYIIFQMSFKWLVWNVAVDLKLQVWLTMQSVVARCM</sequence>
<evidence type="ECO:0000313" key="2">
    <source>
        <dbReference type="EMBL" id="KHG04297.1"/>
    </source>
</evidence>
<comment type="caution">
    <text evidence="2">The sequence shown here is derived from an EMBL/GenBank/DDBJ whole genome shotgun (WGS) entry which is preliminary data.</text>
</comment>
<dbReference type="Proteomes" id="UP000032142">
    <property type="component" value="Unassembled WGS sequence"/>
</dbReference>
<evidence type="ECO:0000256" key="1">
    <source>
        <dbReference type="SAM" id="SignalP"/>
    </source>
</evidence>
<dbReference type="AlphaFoldDB" id="A0A0B0MVE6"/>
<evidence type="ECO:0000313" key="3">
    <source>
        <dbReference type="Proteomes" id="UP000032142"/>
    </source>
</evidence>